<keyword evidence="2" id="KW-0732">Signal</keyword>
<evidence type="ECO:0000256" key="2">
    <source>
        <dbReference type="SAM" id="SignalP"/>
    </source>
</evidence>
<dbReference type="HOGENOM" id="CLU_1466892_0_0_6"/>
<organism evidence="3 4">
    <name type="scientific">Pasteurella dagmatis ATCC 43325</name>
    <dbReference type="NCBI Taxonomy" id="667128"/>
    <lineage>
        <taxon>Bacteria</taxon>
        <taxon>Pseudomonadati</taxon>
        <taxon>Pseudomonadota</taxon>
        <taxon>Gammaproteobacteria</taxon>
        <taxon>Pasteurellales</taxon>
        <taxon>Pasteurellaceae</taxon>
        <taxon>Pasteurella</taxon>
    </lineage>
</organism>
<dbReference type="EMBL" id="ACZR01000018">
    <property type="protein sequence ID" value="EEX49768.1"/>
    <property type="molecule type" value="Genomic_DNA"/>
</dbReference>
<dbReference type="OrthoDB" id="5690874at2"/>
<keyword evidence="4" id="KW-1185">Reference proteome</keyword>
<proteinExistence type="predicted"/>
<name>C9PS41_9PAST</name>
<protein>
    <recommendedName>
        <fullName evidence="5">Lipoprotein</fullName>
    </recommendedName>
</protein>
<feature type="signal peptide" evidence="2">
    <location>
        <begin position="1"/>
        <end position="19"/>
    </location>
</feature>
<reference evidence="3 4" key="1">
    <citation type="submission" date="2009-10" db="EMBL/GenBank/DDBJ databases">
        <authorList>
            <person name="Muzny D."/>
            <person name="Qin X."/>
            <person name="Deng J."/>
            <person name="Jiang H."/>
            <person name="Liu Y."/>
            <person name="Qu J."/>
            <person name="Song X.-Z."/>
            <person name="Zhang L."/>
            <person name="Thornton R."/>
            <person name="Coyle M."/>
            <person name="Francisco L."/>
            <person name="Jackson L."/>
            <person name="Javaid M."/>
            <person name="Korchina V."/>
            <person name="Kovar C."/>
            <person name="Mata R."/>
            <person name="Mathew T."/>
            <person name="Ngo R."/>
            <person name="Nguyen L."/>
            <person name="Nguyen N."/>
            <person name="Okwuonu G."/>
            <person name="Ongeri F."/>
            <person name="Pham C."/>
            <person name="Simmons D."/>
            <person name="Wilczek-Boney K."/>
            <person name="Hale W."/>
            <person name="Jakkamsetti A."/>
            <person name="Pham P."/>
            <person name="Ruth R."/>
            <person name="San Lucas F."/>
            <person name="Warren J."/>
            <person name="Zhang J."/>
            <person name="Zhao Z."/>
            <person name="Zhou C."/>
            <person name="Zhu D."/>
            <person name="Lee S."/>
            <person name="Bess C."/>
            <person name="Blankenburg K."/>
            <person name="Forbes L."/>
            <person name="Fu Q."/>
            <person name="Gubbala S."/>
            <person name="Hirani K."/>
            <person name="Jayaseelan J.C."/>
            <person name="Lara F."/>
            <person name="Munidasa M."/>
            <person name="Palculict T."/>
            <person name="Patil S."/>
            <person name="Pu L.-L."/>
            <person name="Saada N."/>
            <person name="Tang L."/>
            <person name="Weissenberger G."/>
            <person name="Zhu Y."/>
            <person name="Hemphill L."/>
            <person name="Shang Y."/>
            <person name="Youmans B."/>
            <person name="Ayvaz T."/>
            <person name="Ross M."/>
            <person name="Santibanez J."/>
            <person name="Aqrawi P."/>
            <person name="Gross S."/>
            <person name="Joshi V."/>
            <person name="Fowler G."/>
            <person name="Nazareth L."/>
            <person name="Reid J."/>
            <person name="Worley K."/>
            <person name="Petrosino J."/>
            <person name="Highlander S."/>
            <person name="Gibbs R."/>
        </authorList>
    </citation>
    <scope>NUCLEOTIDE SEQUENCE [LARGE SCALE GENOMIC DNA]</scope>
    <source>
        <strain evidence="3 4">ATCC 43325</strain>
    </source>
</reference>
<feature type="coiled-coil region" evidence="1">
    <location>
        <begin position="153"/>
        <end position="183"/>
    </location>
</feature>
<feature type="chain" id="PRO_5003000073" description="Lipoprotein" evidence="2">
    <location>
        <begin position="20"/>
        <end position="184"/>
    </location>
</feature>
<accession>C9PS41</accession>
<evidence type="ECO:0000313" key="4">
    <source>
        <dbReference type="Proteomes" id="UP000005519"/>
    </source>
</evidence>
<gene>
    <name evidence="3" type="ORF">HMPREF0621_1815</name>
</gene>
<dbReference type="STRING" id="667128.HMPREF0621_1815"/>
<evidence type="ECO:0000256" key="1">
    <source>
        <dbReference type="SAM" id="Coils"/>
    </source>
</evidence>
<evidence type="ECO:0008006" key="5">
    <source>
        <dbReference type="Google" id="ProtNLM"/>
    </source>
</evidence>
<dbReference type="Proteomes" id="UP000005519">
    <property type="component" value="Unassembled WGS sequence"/>
</dbReference>
<evidence type="ECO:0000313" key="3">
    <source>
        <dbReference type="EMBL" id="EEX49768.1"/>
    </source>
</evidence>
<keyword evidence="1" id="KW-0175">Coiled coil</keyword>
<dbReference type="AlphaFoldDB" id="C9PS41"/>
<comment type="caution">
    <text evidence="3">The sequence shown here is derived from an EMBL/GenBank/DDBJ whole genome shotgun (WGS) entry which is preliminary data.</text>
</comment>
<dbReference type="RefSeq" id="WP_005762906.1">
    <property type="nucleotide sequence ID" value="NZ_GG704810.1"/>
</dbReference>
<sequence length="184" mass="21242">MKKITQLSLAALLAFNLAACDNANKTSSNTETAKKAEIQLSPQEQFRYDYEKFDKWYSESEKEMNEQFKSIEEKMAKLQSNNGSMTSEDIDKLFIPFTEKSNKALQELDTLNFKDPELINYATLVKQAYQGGIETLPLMLKMALEPGKAIQDISKIEAKFNAFEKVQQDMEKEKVRLKQKYEQK</sequence>